<evidence type="ECO:0000256" key="7">
    <source>
        <dbReference type="SAM" id="Coils"/>
    </source>
</evidence>
<evidence type="ECO:0000259" key="9">
    <source>
        <dbReference type="PROSITE" id="PS50110"/>
    </source>
</evidence>
<dbReference type="Gene3D" id="1.10.287.130">
    <property type="match status" value="1"/>
</dbReference>
<keyword evidence="4" id="KW-0418">Kinase</keyword>
<dbReference type="Gene3D" id="3.40.50.2300">
    <property type="match status" value="1"/>
</dbReference>
<dbReference type="InterPro" id="IPR004358">
    <property type="entry name" value="Sig_transdc_His_kin-like_C"/>
</dbReference>
<dbReference type="Proteomes" id="UP000632766">
    <property type="component" value="Unassembled WGS sequence"/>
</dbReference>
<keyword evidence="11" id="KW-1185">Reference proteome</keyword>
<accession>A0A8J7HSX1</accession>
<dbReference type="PANTHER" id="PTHR43547:SF2">
    <property type="entry name" value="HYBRID SIGNAL TRANSDUCTION HISTIDINE KINASE C"/>
    <property type="match status" value="1"/>
</dbReference>
<dbReference type="InterPro" id="IPR036097">
    <property type="entry name" value="HisK_dim/P_sf"/>
</dbReference>
<keyword evidence="3 6" id="KW-0597">Phosphoprotein</keyword>
<dbReference type="InterPro" id="IPR003661">
    <property type="entry name" value="HisK_dim/P_dom"/>
</dbReference>
<dbReference type="InterPro" id="IPR011006">
    <property type="entry name" value="CheY-like_superfamily"/>
</dbReference>
<dbReference type="InterPro" id="IPR005467">
    <property type="entry name" value="His_kinase_dom"/>
</dbReference>
<comment type="caution">
    <text evidence="10">The sequence shown here is derived from an EMBL/GenBank/DDBJ whole genome shotgun (WGS) entry which is preliminary data.</text>
</comment>
<dbReference type="PANTHER" id="PTHR43547">
    <property type="entry name" value="TWO-COMPONENT HISTIDINE KINASE"/>
    <property type="match status" value="1"/>
</dbReference>
<dbReference type="Pfam" id="PF02518">
    <property type="entry name" value="HATPase_c"/>
    <property type="match status" value="1"/>
</dbReference>
<dbReference type="EMBL" id="JAECZC010000060">
    <property type="protein sequence ID" value="MBH8565393.1"/>
    <property type="molecule type" value="Genomic_DNA"/>
</dbReference>
<dbReference type="PRINTS" id="PR00344">
    <property type="entry name" value="BCTRLSENSOR"/>
</dbReference>
<dbReference type="SUPFAM" id="SSF52172">
    <property type="entry name" value="CheY-like"/>
    <property type="match status" value="1"/>
</dbReference>
<dbReference type="GO" id="GO:0000155">
    <property type="term" value="F:phosphorelay sensor kinase activity"/>
    <property type="evidence" value="ECO:0007669"/>
    <property type="project" value="InterPro"/>
</dbReference>
<dbReference type="RefSeq" id="WP_198127193.1">
    <property type="nucleotide sequence ID" value="NZ_JAECZC010000060.1"/>
</dbReference>
<evidence type="ECO:0000259" key="8">
    <source>
        <dbReference type="PROSITE" id="PS50109"/>
    </source>
</evidence>
<comment type="catalytic activity">
    <reaction evidence="1">
        <text>ATP + protein L-histidine = ADP + protein N-phospho-L-histidine.</text>
        <dbReference type="EC" id="2.7.13.3"/>
    </reaction>
</comment>
<dbReference type="SMART" id="SM00387">
    <property type="entry name" value="HATPase_c"/>
    <property type="match status" value="1"/>
</dbReference>
<dbReference type="PROSITE" id="PS50109">
    <property type="entry name" value="HIS_KIN"/>
    <property type="match status" value="1"/>
</dbReference>
<gene>
    <name evidence="10" type="ORF">I8748_25000</name>
</gene>
<dbReference type="SMART" id="SM00448">
    <property type="entry name" value="REC"/>
    <property type="match status" value="1"/>
</dbReference>
<dbReference type="SUPFAM" id="SSF55874">
    <property type="entry name" value="ATPase domain of HSP90 chaperone/DNA topoisomerase II/histidine kinase"/>
    <property type="match status" value="1"/>
</dbReference>
<dbReference type="InterPro" id="IPR036890">
    <property type="entry name" value="HATPase_C_sf"/>
</dbReference>
<feature type="modified residue" description="4-aspartylphosphate" evidence="6">
    <location>
        <position position="58"/>
    </location>
</feature>
<feature type="domain" description="Histidine kinase" evidence="8">
    <location>
        <begin position="181"/>
        <end position="433"/>
    </location>
</feature>
<protein>
    <recommendedName>
        <fullName evidence="2">histidine kinase</fullName>
        <ecNumber evidence="2">2.7.13.3</ecNumber>
    </recommendedName>
</protein>
<dbReference type="PROSITE" id="PS50110">
    <property type="entry name" value="RESPONSE_REGULATORY"/>
    <property type="match status" value="1"/>
</dbReference>
<evidence type="ECO:0000256" key="1">
    <source>
        <dbReference type="ARBA" id="ARBA00000085"/>
    </source>
</evidence>
<dbReference type="AlphaFoldDB" id="A0A8J7HSX1"/>
<name>A0A8J7HSX1_9NOST</name>
<evidence type="ECO:0000256" key="5">
    <source>
        <dbReference type="ARBA" id="ARBA00023012"/>
    </source>
</evidence>
<reference evidence="10 11" key="1">
    <citation type="journal article" date="2021" name="Int. J. Syst. Evol. Microbiol.">
        <title>Amazonocrinis nigriterrae gen. nov., sp. nov., Atlanticothrix silvestris gen. nov., sp. nov. and Dendronalium phyllosphericum gen. nov., sp. nov., nostocacean cyanobacteria from Brazilian environments.</title>
        <authorList>
            <person name="Alvarenga D.O."/>
            <person name="Andreote A.P.D."/>
            <person name="Branco L.H.Z."/>
            <person name="Delbaje E."/>
            <person name="Cruz R.B."/>
            <person name="Varani A.M."/>
            <person name="Fiore M.F."/>
        </authorList>
    </citation>
    <scope>NUCLEOTIDE SEQUENCE [LARGE SCALE GENOMIC DNA]</scope>
    <source>
        <strain evidence="10 11">CENA67</strain>
    </source>
</reference>
<dbReference type="SUPFAM" id="SSF47384">
    <property type="entry name" value="Homodimeric domain of signal transducing histidine kinase"/>
    <property type="match status" value="1"/>
</dbReference>
<dbReference type="CDD" id="cd19920">
    <property type="entry name" value="REC_PA4781-like"/>
    <property type="match status" value="1"/>
</dbReference>
<evidence type="ECO:0000256" key="4">
    <source>
        <dbReference type="ARBA" id="ARBA00022777"/>
    </source>
</evidence>
<evidence type="ECO:0000256" key="2">
    <source>
        <dbReference type="ARBA" id="ARBA00012438"/>
    </source>
</evidence>
<sequence>MNFTSTTEFILIVDDNLTNLSVLKESLKSAGFKVRLAVDGESAIKQIKQEHPALILLDVEMPGMNGFETCNLLKADPLTQDIPIIFMTALTDTDSKVKGLSLGALDYITKPFEQEEVIARVKVHLQLRELTKILEEKNAQLVQLTEDLEERVIERTAALQKAQVQLVQQEKLSMLGQLIAGVAHEVNNPLGCIISNLAPAYEYVDSLSQAVKLYQKYCPEIPIIQQELEKLDLEFVLEDLPKLLDSMKLSTQRIKEISISLRNFSRLDADTKIFADLHLGLDSTLVILQHRLKAIGTRPEIEIIRQYGNLPEVECYPGQINQVFMNLLANAIDAVEEDLEKSDHQFQPWIKITTEQSDDKSVIIRIADNGTGMTEDVKQRLFQPLFTTKPVNKGTGLGLSIAHQIIVDKHGGQLSFVSSSEEGTEFIIELPYQ</sequence>
<dbReference type="CDD" id="cd00082">
    <property type="entry name" value="HisKA"/>
    <property type="match status" value="1"/>
</dbReference>
<keyword evidence="4" id="KW-0808">Transferase</keyword>
<proteinExistence type="predicted"/>
<dbReference type="InterPro" id="IPR001789">
    <property type="entry name" value="Sig_transdc_resp-reg_receiver"/>
</dbReference>
<organism evidence="10 11">
    <name type="scientific">Amazonocrinis nigriterrae CENA67</name>
    <dbReference type="NCBI Taxonomy" id="2794033"/>
    <lineage>
        <taxon>Bacteria</taxon>
        <taxon>Bacillati</taxon>
        <taxon>Cyanobacteriota</taxon>
        <taxon>Cyanophyceae</taxon>
        <taxon>Nostocales</taxon>
        <taxon>Nostocaceae</taxon>
        <taxon>Amazonocrinis</taxon>
        <taxon>Amazonocrinis nigriterrae</taxon>
    </lineage>
</organism>
<feature type="domain" description="Response regulatory" evidence="9">
    <location>
        <begin position="9"/>
        <end position="125"/>
    </location>
</feature>
<evidence type="ECO:0000313" key="11">
    <source>
        <dbReference type="Proteomes" id="UP000632766"/>
    </source>
</evidence>
<dbReference type="InterPro" id="IPR003594">
    <property type="entry name" value="HATPase_dom"/>
</dbReference>
<evidence type="ECO:0000313" key="10">
    <source>
        <dbReference type="EMBL" id="MBH8565393.1"/>
    </source>
</evidence>
<dbReference type="Pfam" id="PF00072">
    <property type="entry name" value="Response_reg"/>
    <property type="match status" value="1"/>
</dbReference>
<feature type="coiled-coil region" evidence="7">
    <location>
        <begin position="127"/>
        <end position="154"/>
    </location>
</feature>
<dbReference type="Gene3D" id="3.30.565.10">
    <property type="entry name" value="Histidine kinase-like ATPase, C-terminal domain"/>
    <property type="match status" value="1"/>
</dbReference>
<keyword evidence="5" id="KW-0902">Two-component regulatory system</keyword>
<evidence type="ECO:0000256" key="6">
    <source>
        <dbReference type="PROSITE-ProRule" id="PRU00169"/>
    </source>
</evidence>
<evidence type="ECO:0000256" key="3">
    <source>
        <dbReference type="ARBA" id="ARBA00022553"/>
    </source>
</evidence>
<dbReference type="EC" id="2.7.13.3" evidence="2"/>
<keyword evidence="7" id="KW-0175">Coiled coil</keyword>